<evidence type="ECO:0008006" key="5">
    <source>
        <dbReference type="Google" id="ProtNLM"/>
    </source>
</evidence>
<feature type="signal peptide" evidence="2">
    <location>
        <begin position="1"/>
        <end position="23"/>
    </location>
</feature>
<name>A0A8H3B6J1_9AGAM</name>
<feature type="chain" id="PRO_5034179781" description="Transmembrane protein" evidence="2">
    <location>
        <begin position="24"/>
        <end position="209"/>
    </location>
</feature>
<feature type="transmembrane region" description="Helical" evidence="1">
    <location>
        <begin position="116"/>
        <end position="140"/>
    </location>
</feature>
<gene>
    <name evidence="3" type="ORF">RDB_LOCUS121330</name>
</gene>
<keyword evidence="1" id="KW-1133">Transmembrane helix</keyword>
<keyword evidence="2" id="KW-0732">Signal</keyword>
<evidence type="ECO:0000256" key="2">
    <source>
        <dbReference type="SAM" id="SignalP"/>
    </source>
</evidence>
<evidence type="ECO:0000313" key="4">
    <source>
        <dbReference type="Proteomes" id="UP000663841"/>
    </source>
</evidence>
<keyword evidence="1" id="KW-0472">Membrane</keyword>
<accession>A0A8H3B6J1</accession>
<dbReference type="EMBL" id="CAJMWW010000131">
    <property type="protein sequence ID" value="CAE6448961.1"/>
    <property type="molecule type" value="Genomic_DNA"/>
</dbReference>
<evidence type="ECO:0000313" key="3">
    <source>
        <dbReference type="EMBL" id="CAE6448961.1"/>
    </source>
</evidence>
<dbReference type="AlphaFoldDB" id="A0A8H3B6J1"/>
<sequence>MQNFGRLFSVLTFLLSLGFIAHALPAAPNAGLAVRAYGSPAPSNGGYSKPSSGNDVLNIMTDLKVKVDAHVAVLAKAVVVADVKPRVDVLVADIKAVTTVLVGVKVDVDAEVKAKIAVTVVAIISAIVKVCAAVSVKIGVQVCLALWAQIDVALHLLILTLNICIAGLLQILIKLCLNLDAEIIADLKVVRLDLCVKILAIVKVLVGIN</sequence>
<proteinExistence type="predicted"/>
<keyword evidence="1" id="KW-0812">Transmembrane</keyword>
<feature type="transmembrane region" description="Helical" evidence="1">
    <location>
        <begin position="152"/>
        <end position="173"/>
    </location>
</feature>
<evidence type="ECO:0000256" key="1">
    <source>
        <dbReference type="SAM" id="Phobius"/>
    </source>
</evidence>
<dbReference type="Proteomes" id="UP000663841">
    <property type="component" value="Unassembled WGS sequence"/>
</dbReference>
<organism evidence="3 4">
    <name type="scientific">Rhizoctonia solani</name>
    <dbReference type="NCBI Taxonomy" id="456999"/>
    <lineage>
        <taxon>Eukaryota</taxon>
        <taxon>Fungi</taxon>
        <taxon>Dikarya</taxon>
        <taxon>Basidiomycota</taxon>
        <taxon>Agaricomycotina</taxon>
        <taxon>Agaricomycetes</taxon>
        <taxon>Cantharellales</taxon>
        <taxon>Ceratobasidiaceae</taxon>
        <taxon>Rhizoctonia</taxon>
    </lineage>
</organism>
<comment type="caution">
    <text evidence="3">The sequence shown here is derived from an EMBL/GenBank/DDBJ whole genome shotgun (WGS) entry which is preliminary data.</text>
</comment>
<reference evidence="3" key="1">
    <citation type="submission" date="2021-01" db="EMBL/GenBank/DDBJ databases">
        <authorList>
            <person name="Kaushik A."/>
        </authorList>
    </citation>
    <scope>NUCLEOTIDE SEQUENCE</scope>
    <source>
        <strain evidence="3">AG3-T5</strain>
    </source>
</reference>
<protein>
    <recommendedName>
        <fullName evidence="5">Transmembrane protein</fullName>
    </recommendedName>
</protein>